<feature type="chain" id="PRO_5045211812" evidence="1">
    <location>
        <begin position="28"/>
        <end position="260"/>
    </location>
</feature>
<comment type="caution">
    <text evidence="2">The sequence shown here is derived from an EMBL/GenBank/DDBJ whole genome shotgun (WGS) entry which is preliminary data.</text>
</comment>
<dbReference type="EMBL" id="JAUZVZ010000007">
    <property type="protein sequence ID" value="MDP4535819.1"/>
    <property type="molecule type" value="Genomic_DNA"/>
</dbReference>
<keyword evidence="1" id="KW-0732">Signal</keyword>
<evidence type="ECO:0000313" key="2">
    <source>
        <dbReference type="EMBL" id="MDP4535819.1"/>
    </source>
</evidence>
<dbReference type="RefSeq" id="WP_305893085.1">
    <property type="nucleotide sequence ID" value="NZ_JAUZVZ010000007.1"/>
</dbReference>
<feature type="signal peptide" evidence="1">
    <location>
        <begin position="1"/>
        <end position="27"/>
    </location>
</feature>
<reference evidence="2 3" key="1">
    <citation type="submission" date="2023-08" db="EMBL/GenBank/DDBJ databases">
        <authorList>
            <person name="Joshi A."/>
            <person name="Thite S."/>
        </authorList>
    </citation>
    <scope>NUCLEOTIDE SEQUENCE [LARGE SCALE GENOMIC DNA]</scope>
    <source>
        <strain evidence="2 3">AC40</strain>
    </source>
</reference>
<organism evidence="2 3">
    <name type="scientific">Alkalimonas collagenimarina</name>
    <dbReference type="NCBI Taxonomy" id="400390"/>
    <lineage>
        <taxon>Bacteria</taxon>
        <taxon>Pseudomonadati</taxon>
        <taxon>Pseudomonadota</taxon>
        <taxon>Gammaproteobacteria</taxon>
        <taxon>Alkalimonas</taxon>
    </lineage>
</organism>
<protein>
    <submittedName>
        <fullName evidence="2">DUF3108 domain-containing protein</fullName>
    </submittedName>
</protein>
<dbReference type="InterPro" id="IPR021457">
    <property type="entry name" value="DUF3108"/>
</dbReference>
<keyword evidence="3" id="KW-1185">Reference proteome</keyword>
<proteinExistence type="predicted"/>
<dbReference type="Proteomes" id="UP001231616">
    <property type="component" value="Unassembled WGS sequence"/>
</dbReference>
<name>A0ABT9GXM7_9GAMM</name>
<evidence type="ECO:0000313" key="3">
    <source>
        <dbReference type="Proteomes" id="UP001231616"/>
    </source>
</evidence>
<evidence type="ECO:0000256" key="1">
    <source>
        <dbReference type="SAM" id="SignalP"/>
    </source>
</evidence>
<dbReference type="Pfam" id="PF11306">
    <property type="entry name" value="DUF3108"/>
    <property type="match status" value="1"/>
</dbReference>
<accession>A0ABT9GXM7</accession>
<sequence length="260" mass="30582">MTMMSMISNWRLKAPFFLCALTLPFLAAADAPDLPTLQLTPYTADYIVYRNGKSHGKAQRELRQEQEHYLLRYQSDVSWMIFSDRREEQSKFLLNGSQVQPIQYSMTRSGTGRNRDYLLTLDPEKQELREGKDKTLKTEPWHDDWLDQLSYHQQLAIDLAAGQREFSYEVLNRSGDAKTYHFRVVTEELLPLPYANVRALRIERVEDDSDRQIYAWVAPELDYLLVRLWRGENNVEQFDVQLHKVNWHQATEKADQATAH</sequence>
<gene>
    <name evidence="2" type="ORF">Q3O60_06445</name>
</gene>